<dbReference type="InterPro" id="IPR002347">
    <property type="entry name" value="SDR_fam"/>
</dbReference>
<reference evidence="3" key="1">
    <citation type="submission" date="2022-08" db="EMBL/GenBank/DDBJ databases">
        <title>Complete Genome Sequences of 2 Bosea sp. soil isolates.</title>
        <authorList>
            <person name="Alvarez Arevalo M."/>
            <person name="Sterndorff E.B."/>
            <person name="Faurdal D."/>
            <person name="Joergensen T.S."/>
            <person name="Weber T."/>
        </authorList>
    </citation>
    <scope>NUCLEOTIDE SEQUENCE</scope>
    <source>
        <strain evidence="3">NBC_00436</strain>
        <plasmid evidence="3">pNBC436</plasmid>
    </source>
</reference>
<protein>
    <submittedName>
        <fullName evidence="3">Glucose 1-dehydrogenase</fullName>
        <ecNumber evidence="3">1.1.1.47</ecNumber>
    </submittedName>
</protein>
<organism evidence="3">
    <name type="scientific">Bosea sp. NBC_00436</name>
    <dbReference type="NCBI Taxonomy" id="2969620"/>
    <lineage>
        <taxon>Bacteria</taxon>
        <taxon>Pseudomonadati</taxon>
        <taxon>Pseudomonadota</taxon>
        <taxon>Alphaproteobacteria</taxon>
        <taxon>Hyphomicrobiales</taxon>
        <taxon>Boseaceae</taxon>
        <taxon>Bosea</taxon>
    </lineage>
</organism>
<dbReference type="GO" id="GO:0047936">
    <property type="term" value="F:glucose 1-dehydrogenase [NAD(P)+] activity"/>
    <property type="evidence" value="ECO:0007669"/>
    <property type="project" value="UniProtKB-EC"/>
</dbReference>
<accession>A0A9E7ZZG2</accession>
<evidence type="ECO:0000256" key="2">
    <source>
        <dbReference type="ARBA" id="ARBA00023002"/>
    </source>
</evidence>
<keyword evidence="3" id="KW-0614">Plasmid</keyword>
<dbReference type="InterPro" id="IPR036291">
    <property type="entry name" value="NAD(P)-bd_dom_sf"/>
</dbReference>
<name>A0A9E7ZZG2_9HYPH</name>
<evidence type="ECO:0000256" key="1">
    <source>
        <dbReference type="ARBA" id="ARBA00006484"/>
    </source>
</evidence>
<gene>
    <name evidence="3" type="ORF">NWE54_26705</name>
</gene>
<dbReference type="NCBIfam" id="NF005559">
    <property type="entry name" value="PRK07231.1"/>
    <property type="match status" value="1"/>
</dbReference>
<dbReference type="PRINTS" id="PR00081">
    <property type="entry name" value="GDHRDH"/>
</dbReference>
<dbReference type="PROSITE" id="PS00061">
    <property type="entry name" value="ADH_SHORT"/>
    <property type="match status" value="1"/>
</dbReference>
<dbReference type="EMBL" id="CP102775">
    <property type="protein sequence ID" value="UZF90137.1"/>
    <property type="molecule type" value="Genomic_DNA"/>
</dbReference>
<dbReference type="EC" id="1.1.1.47" evidence="3"/>
<keyword evidence="2 3" id="KW-0560">Oxidoreductase</keyword>
<comment type="similarity">
    <text evidence="1">Belongs to the short-chain dehydrogenases/reductases (SDR) family.</text>
</comment>
<dbReference type="InterPro" id="IPR020904">
    <property type="entry name" value="Sc_DH/Rdtase_CS"/>
</dbReference>
<sequence>MAKTIEFSFSGRTAVITGGASGLGLEIARTLSECGGRVVIMDHNDELGRAAVARLNETAAEKSHFVSIDVRDADAVASAFASVDALGGNIDLLVNSAGVREIDSAFDLPTPEWDRVIGINLNGTFYCAQQAARRMRVAGRGNIINIASVAGLISIKKRPAYVASKHAVVGLTKELAAEFGAHGIRVNAIAPGTLRTPMTEKYWADPNFAVGMSEVVPLNADGDAADVASAVAFLASEHADFITGIVLPVDGGWVIEKTFSPRASAYTRSAGE</sequence>
<dbReference type="FunFam" id="3.40.50.720:FF:000084">
    <property type="entry name" value="Short-chain dehydrogenase reductase"/>
    <property type="match status" value="1"/>
</dbReference>
<dbReference type="PANTHER" id="PTHR42760">
    <property type="entry name" value="SHORT-CHAIN DEHYDROGENASES/REDUCTASES FAMILY MEMBER"/>
    <property type="match status" value="1"/>
</dbReference>
<dbReference type="PANTHER" id="PTHR42760:SF115">
    <property type="entry name" value="3-OXOACYL-[ACYL-CARRIER-PROTEIN] REDUCTASE FABG"/>
    <property type="match status" value="1"/>
</dbReference>
<dbReference type="AlphaFoldDB" id="A0A9E7ZZG2"/>
<dbReference type="PRINTS" id="PR00080">
    <property type="entry name" value="SDRFAMILY"/>
</dbReference>
<dbReference type="Pfam" id="PF13561">
    <property type="entry name" value="adh_short_C2"/>
    <property type="match status" value="1"/>
</dbReference>
<geneLocation type="plasmid" evidence="3">
    <name>pNBC436</name>
</geneLocation>
<dbReference type="SUPFAM" id="SSF51735">
    <property type="entry name" value="NAD(P)-binding Rossmann-fold domains"/>
    <property type="match status" value="1"/>
</dbReference>
<evidence type="ECO:0000313" key="3">
    <source>
        <dbReference type="EMBL" id="UZF90137.1"/>
    </source>
</evidence>
<proteinExistence type="inferred from homology"/>
<dbReference type="Gene3D" id="3.40.50.720">
    <property type="entry name" value="NAD(P)-binding Rossmann-like Domain"/>
    <property type="match status" value="1"/>
</dbReference>